<evidence type="ECO:0000313" key="13">
    <source>
        <dbReference type="EMBL" id="GEN98293.1"/>
    </source>
</evidence>
<dbReference type="InterPro" id="IPR012910">
    <property type="entry name" value="Plug_dom"/>
</dbReference>
<keyword evidence="4 8" id="KW-0812">Transmembrane</keyword>
<dbReference type="EMBL" id="BJYR01000001">
    <property type="protein sequence ID" value="GEN98293.1"/>
    <property type="molecule type" value="Genomic_DNA"/>
</dbReference>
<protein>
    <submittedName>
        <fullName evidence="13">TonB-dependent receptor</fullName>
    </submittedName>
</protein>
<dbReference type="PANTHER" id="PTHR47234:SF2">
    <property type="entry name" value="TONB-DEPENDENT RECEPTOR"/>
    <property type="match status" value="1"/>
</dbReference>
<dbReference type="InterPro" id="IPR037066">
    <property type="entry name" value="Plug_dom_sf"/>
</dbReference>
<dbReference type="Gene3D" id="2.170.130.10">
    <property type="entry name" value="TonB-dependent receptor, plug domain"/>
    <property type="match status" value="1"/>
</dbReference>
<keyword evidence="13" id="KW-0675">Receptor</keyword>
<feature type="domain" description="TonB-dependent receptor-like beta-barrel" evidence="11">
    <location>
        <begin position="464"/>
        <end position="944"/>
    </location>
</feature>
<dbReference type="Gene3D" id="2.40.170.20">
    <property type="entry name" value="TonB-dependent receptor, beta-barrel domain"/>
    <property type="match status" value="1"/>
</dbReference>
<dbReference type="Proteomes" id="UP000321464">
    <property type="component" value="Unassembled WGS sequence"/>
</dbReference>
<dbReference type="SUPFAM" id="SSF56935">
    <property type="entry name" value="Porins"/>
    <property type="match status" value="1"/>
</dbReference>
<gene>
    <name evidence="13" type="primary">btuB_1</name>
    <name evidence="13" type="ORF">NSE01_01260</name>
</gene>
<keyword evidence="10" id="KW-0732">Signal</keyword>
<dbReference type="Pfam" id="PF00593">
    <property type="entry name" value="TonB_dep_Rec_b-barrel"/>
    <property type="match status" value="1"/>
</dbReference>
<dbReference type="InterPro" id="IPR039426">
    <property type="entry name" value="TonB-dep_rcpt-like"/>
</dbReference>
<dbReference type="RefSeq" id="WP_246134960.1">
    <property type="nucleotide sequence ID" value="NZ_BJYR01000001.1"/>
</dbReference>
<accession>A0A512AF10</accession>
<evidence type="ECO:0000256" key="7">
    <source>
        <dbReference type="ARBA" id="ARBA00023237"/>
    </source>
</evidence>
<reference evidence="13 14" key="1">
    <citation type="submission" date="2019-07" db="EMBL/GenBank/DDBJ databases">
        <title>Whole genome shotgun sequence of Novosphingobium sediminis NBRC 106119.</title>
        <authorList>
            <person name="Hosoyama A."/>
            <person name="Uohara A."/>
            <person name="Ohji S."/>
            <person name="Ichikawa N."/>
        </authorList>
    </citation>
    <scope>NUCLEOTIDE SEQUENCE [LARGE SCALE GENOMIC DNA]</scope>
    <source>
        <strain evidence="13 14">NBRC 106119</strain>
    </source>
</reference>
<dbReference type="PANTHER" id="PTHR47234">
    <property type="match status" value="1"/>
</dbReference>
<feature type="chain" id="PRO_5022224190" evidence="10">
    <location>
        <begin position="30"/>
        <end position="973"/>
    </location>
</feature>
<evidence type="ECO:0000256" key="3">
    <source>
        <dbReference type="ARBA" id="ARBA00022452"/>
    </source>
</evidence>
<name>A0A512AF10_9SPHN</name>
<evidence type="ECO:0000256" key="2">
    <source>
        <dbReference type="ARBA" id="ARBA00022448"/>
    </source>
</evidence>
<keyword evidence="7 8" id="KW-0998">Cell outer membrane</keyword>
<dbReference type="AlphaFoldDB" id="A0A512AF10"/>
<proteinExistence type="inferred from homology"/>
<evidence type="ECO:0000259" key="11">
    <source>
        <dbReference type="Pfam" id="PF00593"/>
    </source>
</evidence>
<dbReference type="InterPro" id="IPR000531">
    <property type="entry name" value="Beta-barrel_TonB"/>
</dbReference>
<comment type="similarity">
    <text evidence="8 9">Belongs to the TonB-dependent receptor family.</text>
</comment>
<dbReference type="PROSITE" id="PS52016">
    <property type="entry name" value="TONB_DEPENDENT_REC_3"/>
    <property type="match status" value="1"/>
</dbReference>
<dbReference type="GO" id="GO:0009279">
    <property type="term" value="C:cell outer membrane"/>
    <property type="evidence" value="ECO:0007669"/>
    <property type="project" value="UniProtKB-SubCell"/>
</dbReference>
<keyword evidence="6 8" id="KW-0472">Membrane</keyword>
<evidence type="ECO:0000256" key="4">
    <source>
        <dbReference type="ARBA" id="ARBA00022692"/>
    </source>
</evidence>
<dbReference type="InterPro" id="IPR036942">
    <property type="entry name" value="Beta-barrel_TonB_sf"/>
</dbReference>
<organism evidence="13 14">
    <name type="scientific">Novosphingobium sediminis</name>
    <dbReference type="NCBI Taxonomy" id="707214"/>
    <lineage>
        <taxon>Bacteria</taxon>
        <taxon>Pseudomonadati</taxon>
        <taxon>Pseudomonadota</taxon>
        <taxon>Alphaproteobacteria</taxon>
        <taxon>Sphingomonadales</taxon>
        <taxon>Sphingomonadaceae</taxon>
        <taxon>Novosphingobium</taxon>
    </lineage>
</organism>
<feature type="domain" description="TonB-dependent receptor plug" evidence="12">
    <location>
        <begin position="67"/>
        <end position="183"/>
    </location>
</feature>
<comment type="subcellular location">
    <subcellularLocation>
        <location evidence="1 8">Cell outer membrane</location>
        <topology evidence="1 8">Multi-pass membrane protein</topology>
    </subcellularLocation>
</comment>
<evidence type="ECO:0000256" key="1">
    <source>
        <dbReference type="ARBA" id="ARBA00004571"/>
    </source>
</evidence>
<comment type="caution">
    <text evidence="13">The sequence shown here is derived from an EMBL/GenBank/DDBJ whole genome shotgun (WGS) entry which is preliminary data.</text>
</comment>
<evidence type="ECO:0000256" key="8">
    <source>
        <dbReference type="PROSITE-ProRule" id="PRU01360"/>
    </source>
</evidence>
<dbReference type="Pfam" id="PF07715">
    <property type="entry name" value="Plug"/>
    <property type="match status" value="1"/>
</dbReference>
<keyword evidence="2 8" id="KW-0813">Transport</keyword>
<evidence type="ECO:0000256" key="5">
    <source>
        <dbReference type="ARBA" id="ARBA00023077"/>
    </source>
</evidence>
<sequence>MLKSTSRAALCVAASAIAISAFAPGTAWAQAEAAPAADDAVATTPIAQPNEIVVVGTGSRLRTKDYQTASPIVSFGSDLLEKQGVTNVTNFLTGLPSLVGSSTSRDNSGDRAGIGYTGLNLLNLRNLGIDRTLVLINGRRQVSGVQGSQAVDINTIPVSLIERVDVLTGGASAIYGADGVTGVVNFVLKKNFEGISAQAQAGISKYGDSGDRFAALTFGRNFAGGRGNVTLAYEFGDSDRLQTRDRPQFTGSRQVGFFRNPDYTPNTPGVYSRIPLNDVRYQWSSRQGAVDVTFEGEPDFRGDGKPYNLGTEIPGGYSRGSDDTLVSDYGNDLLPAITRHVVNLNTRFEVSDALKLFAEAKYATTKSYSLGQPTFDYYIFVPQDNPYIPDTIRAAINPDFGGVLVTRDNFDLGQRGENIKRETFRSVIGAEGELSSSLHYEVSYVFGRTTVTNHFVNDRYTDRFNAALDAVRDPATGQITCRINLDPTAGSAVTFQPGECRPINLFGEGVSDPAGVDFVRASTTERSRITQHVVNASLSGDTKGFFSLPGGPVGFVIGGEYRKESSRFVPDVLEQQGLTFSNQLAISQGEFNVKEVFGELDLPLVRDKPFAYVLDVSGAVRYADYSSTGGATTWKVDAAWAPIRDIRFRGTISQAVRAPNIGELYGAAGQTFTFFDDPCLPSNLGLGKSTRPANCQAVLTAAGLSAAQIANFEDTRTVNISGTTSGNARLQPEKARTWTAGVVLQPSFIRGLAIAVDWYDIKLRQAINTVDAQQLAELCVDQPTIDNPFCGSIVRQQGTGLIVDYTVSPQNVADFRTSGLEVNINYAFKVENVGDFQLKVVGNYLNKLTFVDSPGAEPRSTLGETYQPQYQAFVNLAYQTGPFGFNYSLSWWDKTRRYSADRTNGNPNYVDPQYAWYKQRWVHNISASFSVNKRMEFYGGVNNLFNQQPDIGSITYPTETSGTSFYAGFRAKF</sequence>
<evidence type="ECO:0000256" key="10">
    <source>
        <dbReference type="SAM" id="SignalP"/>
    </source>
</evidence>
<keyword evidence="5 9" id="KW-0798">TonB box</keyword>
<feature type="signal peptide" evidence="10">
    <location>
        <begin position="1"/>
        <end position="29"/>
    </location>
</feature>
<keyword evidence="14" id="KW-1185">Reference proteome</keyword>
<keyword evidence="3 8" id="KW-1134">Transmembrane beta strand</keyword>
<evidence type="ECO:0000313" key="14">
    <source>
        <dbReference type="Proteomes" id="UP000321464"/>
    </source>
</evidence>
<evidence type="ECO:0000259" key="12">
    <source>
        <dbReference type="Pfam" id="PF07715"/>
    </source>
</evidence>
<evidence type="ECO:0000256" key="6">
    <source>
        <dbReference type="ARBA" id="ARBA00023136"/>
    </source>
</evidence>
<evidence type="ECO:0000256" key="9">
    <source>
        <dbReference type="RuleBase" id="RU003357"/>
    </source>
</evidence>